<feature type="compositionally biased region" description="Acidic residues" evidence="1">
    <location>
        <begin position="987"/>
        <end position="1005"/>
    </location>
</feature>
<feature type="compositionally biased region" description="Low complexity" evidence="1">
    <location>
        <begin position="415"/>
        <end position="437"/>
    </location>
</feature>
<feature type="compositionally biased region" description="Acidic residues" evidence="1">
    <location>
        <begin position="682"/>
        <end position="692"/>
    </location>
</feature>
<feature type="compositionally biased region" description="Basic and acidic residues" evidence="1">
    <location>
        <begin position="1"/>
        <end position="44"/>
    </location>
</feature>
<feature type="compositionally biased region" description="Basic and acidic residues" evidence="1">
    <location>
        <begin position="327"/>
        <end position="340"/>
    </location>
</feature>
<feature type="compositionally biased region" description="Polar residues" evidence="1">
    <location>
        <begin position="438"/>
        <end position="453"/>
    </location>
</feature>
<feature type="compositionally biased region" description="Acidic residues" evidence="1">
    <location>
        <begin position="99"/>
        <end position="108"/>
    </location>
</feature>
<feature type="compositionally biased region" description="Polar residues" evidence="1">
    <location>
        <begin position="148"/>
        <end position="161"/>
    </location>
</feature>
<feature type="compositionally biased region" description="Polar residues" evidence="1">
    <location>
        <begin position="606"/>
        <end position="617"/>
    </location>
</feature>
<feature type="region of interest" description="Disordered" evidence="1">
    <location>
        <begin position="979"/>
        <end position="1005"/>
    </location>
</feature>
<evidence type="ECO:0000313" key="3">
    <source>
        <dbReference type="Proteomes" id="UP000019487"/>
    </source>
</evidence>
<feature type="compositionally biased region" description="Basic and acidic residues" evidence="1">
    <location>
        <begin position="590"/>
        <end position="605"/>
    </location>
</feature>
<dbReference type="AlphaFoldDB" id="W9CLD0"/>
<feature type="compositionally biased region" description="Basic and acidic residues" evidence="1">
    <location>
        <begin position="457"/>
        <end position="494"/>
    </location>
</feature>
<organism evidence="2 3">
    <name type="scientific">Sclerotinia borealis (strain F-4128)</name>
    <dbReference type="NCBI Taxonomy" id="1432307"/>
    <lineage>
        <taxon>Eukaryota</taxon>
        <taxon>Fungi</taxon>
        <taxon>Dikarya</taxon>
        <taxon>Ascomycota</taxon>
        <taxon>Pezizomycotina</taxon>
        <taxon>Leotiomycetes</taxon>
        <taxon>Helotiales</taxon>
        <taxon>Sclerotiniaceae</taxon>
        <taxon>Sclerotinia</taxon>
    </lineage>
</organism>
<dbReference type="Proteomes" id="UP000019487">
    <property type="component" value="Unassembled WGS sequence"/>
</dbReference>
<feature type="compositionally biased region" description="Polar residues" evidence="1">
    <location>
        <begin position="364"/>
        <end position="388"/>
    </location>
</feature>
<feature type="compositionally biased region" description="Low complexity" evidence="1">
    <location>
        <begin position="342"/>
        <end position="363"/>
    </location>
</feature>
<sequence>MPSQRNNEKAQQRKKALDALEARREAAEKKELDMATKADAKTTEESVSQAGASSSAVPVPSLDSLPRIKKKTGTSMAEKRAAEEVAAAEKQKRERVEKEEGEITSDDEYINRLVKNNKLRRPVPEKTTSSKAKSSVSTSSRASKSTKDQTVSNNMNTSVEKVQSEAPQGRRKRMTPQEKEEDDLKILGIKTRSSSSKPSSKHRRAEEADESSGEEIAAPARKRQTTEATGAKKAMHKGGNSSNAQASKGKRAREAEEVSEEEIDRSQKRRKESAPAPAKRTPSVKETKYRLDPNAPKVMTFGAPQPSKKKVAPKKALAGPAKIASVSEKKEVSKKAEKKAPSSTTVTATTSKSRTISGTSTSTRPLTKASTMTAESTQSPPRDFTSVSDRIKSRRRGTSAASGAETIQSSSSVPSTVAARTVSRSSRSSKTSSVAPSTLASRKSSVNRLSPPTLSRIVERKPAKRLEQIEEEKIASEMQENTERESVEELKEPESAVELDSEQDTLLKADFDGCMARLDPKTAAVVQEQQQEIDRVPEGARSQAVEVNDESEQSVGKIDESNAYENAVETTKAPSSPNLATSDDVEEGDSDHLEIDFEEAFKAEEPQQSAGQQLKNLSAASITSPHISADSGALTEQPWIATGIDSPKYTEDGVPPQNRMTEIPSVIATYERGYVSDSSDASVEDPDSDDDVVVTKKVSPVPTPVLSDPFEEGNFDELELDLDRELEIEVLQQDHAKKVQLESIESLEEQDELDEDALEDQFKADFEAAFARKDNQHSSSDTSFSPANALEASVEQPSSSFTANDQVEAEVSGPKEATAEVKLLRGLPPLDEASNLIEPCWSPDDSDSDSESDDDVEMLENGPSEVISVDDIPQSESAEDEDSIMLDVDNADEIFRRNRVPVELATEAAESESMNYDQLIANVRAKREETMLWEEETQLELSITFELDRAGILRELGVSEERISAYMETHQRYENVAVPEPAKPADNEMEVGWDDNDDDDSSDDVYLDRDKVGRYQGFLAGVFILLGPSTGDGFVFAFVSALVLRFEPGLLAGTPNV</sequence>
<dbReference type="STRING" id="1432307.W9CLD0"/>
<feature type="compositionally biased region" description="Basic and acidic residues" evidence="1">
    <location>
        <begin position="175"/>
        <end position="185"/>
    </location>
</feature>
<dbReference type="OrthoDB" id="3562447at2759"/>
<feature type="compositionally biased region" description="Polar residues" evidence="1">
    <location>
        <begin position="568"/>
        <end position="581"/>
    </location>
</feature>
<feature type="compositionally biased region" description="Polar residues" evidence="1">
    <location>
        <begin position="777"/>
        <end position="786"/>
    </location>
</feature>
<keyword evidence="3" id="KW-1185">Reference proteome</keyword>
<feature type="compositionally biased region" description="Polar residues" evidence="1">
    <location>
        <begin position="399"/>
        <end position="414"/>
    </location>
</feature>
<feature type="region of interest" description="Disordered" evidence="1">
    <location>
        <begin position="834"/>
        <end position="882"/>
    </location>
</feature>
<comment type="caution">
    <text evidence="2">The sequence shown here is derived from an EMBL/GenBank/DDBJ whole genome shotgun (WGS) entry which is preliminary data.</text>
</comment>
<feature type="compositionally biased region" description="Basic and acidic residues" evidence="1">
    <location>
        <begin position="77"/>
        <end position="98"/>
    </location>
</feature>
<feature type="compositionally biased region" description="Low complexity" evidence="1">
    <location>
        <begin position="46"/>
        <end position="65"/>
    </location>
</feature>
<protein>
    <submittedName>
        <fullName evidence="2">Uncharacterized protein</fullName>
    </submittedName>
</protein>
<proteinExistence type="predicted"/>
<feature type="compositionally biased region" description="Polar residues" evidence="1">
    <location>
        <begin position="795"/>
        <end position="805"/>
    </location>
</feature>
<feature type="region of interest" description="Disordered" evidence="1">
    <location>
        <begin position="1"/>
        <end position="502"/>
    </location>
</feature>
<feature type="region of interest" description="Disordered" evidence="1">
    <location>
        <begin position="674"/>
        <end position="693"/>
    </location>
</feature>
<name>W9CLD0_SCLBF</name>
<feature type="compositionally biased region" description="Acidic residues" evidence="1">
    <location>
        <begin position="844"/>
        <end position="858"/>
    </location>
</feature>
<feature type="compositionally biased region" description="Low complexity" evidence="1">
    <location>
        <begin position="126"/>
        <end position="143"/>
    </location>
</feature>
<dbReference type="HOGENOM" id="CLU_289872_0_0_1"/>
<evidence type="ECO:0000313" key="2">
    <source>
        <dbReference type="EMBL" id="ESZ95290.1"/>
    </source>
</evidence>
<feature type="region of interest" description="Disordered" evidence="1">
    <location>
        <begin position="528"/>
        <end position="617"/>
    </location>
</feature>
<dbReference type="EMBL" id="AYSA01000194">
    <property type="protein sequence ID" value="ESZ95290.1"/>
    <property type="molecule type" value="Genomic_DNA"/>
</dbReference>
<feature type="region of interest" description="Disordered" evidence="1">
    <location>
        <begin position="772"/>
        <end position="815"/>
    </location>
</feature>
<reference evidence="2 3" key="1">
    <citation type="journal article" date="2014" name="Genome Announc.">
        <title>Draft genome sequence of Sclerotinia borealis, a psychrophilic plant pathogenic fungus.</title>
        <authorList>
            <person name="Mardanov A.V."/>
            <person name="Beletsky A.V."/>
            <person name="Kadnikov V.V."/>
            <person name="Ignatov A.N."/>
            <person name="Ravin N.V."/>
        </authorList>
    </citation>
    <scope>NUCLEOTIDE SEQUENCE [LARGE SCALE GENOMIC DNA]</scope>
    <source>
        <strain evidence="3">F-4157</strain>
    </source>
</reference>
<accession>W9CLD0</accession>
<evidence type="ECO:0000256" key="1">
    <source>
        <dbReference type="SAM" id="MobiDB-lite"/>
    </source>
</evidence>
<gene>
    <name evidence="2" type="ORF">SBOR_4317</name>
</gene>